<sequence>MATTYTYPSVGESLQQRHRSQSDSNLLTAGSTESSPGDPERGAEANGMRRLGSMGDISPAKASHQKKKGFFHKLVRPWKWRKRGKRGGGEKGIPRTDIVSSYSQEELPVPSSSYLAVEMNNDFTVPPPRLPHPTTSPPHNPVHSDLMHSYPPAPNSAPLPLHKHMNGPSLSMDINNKHRRSGELKVAQRSSIDVPPRENRRESTPPYAAGKKESEPTVPPKITDMRNLKESPPPASPRSILKGGVMYDTDAHKKPAGPVVTAVVTPPGGPPVAPRKSSPLYQGRQASPPVTTIPPPELLPPPPGPRRRPQQQSDSNYVVYSPNDDESSSEEDNVDGDEYNDDDEEDEEPEMGGFSKVLRHDSVAILRERRKNEPITTQTAETKAVVEKQLERRLSLRPPRHELEARNILKGKANTQRELELEEMKANLTRKLSRRPTVKELRERNILKFAEYAEVVECEDYDRRADKPWTRLRPEDKAAIRKELNEFKKMEMEVHPDSQYMTRFHKP</sequence>
<feature type="region of interest" description="Disordered" evidence="5">
    <location>
        <begin position="1"/>
        <end position="68"/>
    </location>
</feature>
<evidence type="ECO:0008006" key="8">
    <source>
        <dbReference type="Google" id="ProtNLM"/>
    </source>
</evidence>
<gene>
    <name evidence="6" type="primary">100635343</name>
</gene>
<evidence type="ECO:0000256" key="1">
    <source>
        <dbReference type="ARBA" id="ARBA00009795"/>
    </source>
</evidence>
<evidence type="ECO:0000256" key="3">
    <source>
        <dbReference type="ARBA" id="ARBA00023203"/>
    </source>
</evidence>
<dbReference type="GO" id="GO:0030036">
    <property type="term" value="P:actin cytoskeleton organization"/>
    <property type="evidence" value="ECO:0007669"/>
    <property type="project" value="TreeGrafter"/>
</dbReference>
<feature type="compositionally biased region" description="Acidic residues" evidence="5">
    <location>
        <begin position="323"/>
        <end position="350"/>
    </location>
</feature>
<evidence type="ECO:0000256" key="5">
    <source>
        <dbReference type="SAM" id="MobiDB-lite"/>
    </source>
</evidence>
<dbReference type="Pfam" id="PF02755">
    <property type="entry name" value="RPEL"/>
    <property type="match status" value="2"/>
</dbReference>
<organism evidence="6">
    <name type="scientific">Amphimedon queenslandica</name>
    <name type="common">Sponge</name>
    <dbReference type="NCBI Taxonomy" id="400682"/>
    <lineage>
        <taxon>Eukaryota</taxon>
        <taxon>Metazoa</taxon>
        <taxon>Porifera</taxon>
        <taxon>Demospongiae</taxon>
        <taxon>Heteroscleromorpha</taxon>
        <taxon>Haplosclerida</taxon>
        <taxon>Niphatidae</taxon>
        <taxon>Amphimedon</taxon>
    </lineage>
</organism>
<dbReference type="SMART" id="SM00707">
    <property type="entry name" value="RPEL"/>
    <property type="match status" value="2"/>
</dbReference>
<evidence type="ECO:0000313" key="7">
    <source>
        <dbReference type="Proteomes" id="UP000007879"/>
    </source>
</evidence>
<name>A0A1X7VMT2_AMPQE</name>
<dbReference type="EnsemblMetazoa" id="XM_003383446.2">
    <property type="protein sequence ID" value="XP_003383494.1"/>
    <property type="gene ID" value="LOC100635343"/>
</dbReference>
<reference evidence="6" key="2">
    <citation type="submission" date="2017-05" db="UniProtKB">
        <authorList>
            <consortium name="EnsemblMetazoa"/>
        </authorList>
    </citation>
    <scope>IDENTIFICATION</scope>
</reference>
<keyword evidence="7" id="KW-1185">Reference proteome</keyword>
<feature type="compositionally biased region" description="Low complexity" evidence="5">
    <location>
        <begin position="256"/>
        <end position="266"/>
    </location>
</feature>
<dbReference type="InterPro" id="IPR004018">
    <property type="entry name" value="RPEL_repeat"/>
</dbReference>
<dbReference type="Gene3D" id="6.10.140.2130">
    <property type="match status" value="2"/>
</dbReference>
<dbReference type="eggNOG" id="KOG4339">
    <property type="taxonomic scope" value="Eukaryota"/>
</dbReference>
<evidence type="ECO:0000313" key="6">
    <source>
        <dbReference type="EnsemblMetazoa" id="Aqu2.1.41377_001"/>
    </source>
</evidence>
<proteinExistence type="inferred from homology"/>
<dbReference type="KEGG" id="aqu:100635343"/>
<feature type="compositionally biased region" description="Pro residues" evidence="5">
    <location>
        <begin position="291"/>
        <end position="304"/>
    </location>
</feature>
<evidence type="ECO:0000256" key="2">
    <source>
        <dbReference type="ARBA" id="ARBA00022737"/>
    </source>
</evidence>
<keyword evidence="2" id="KW-0677">Repeat</keyword>
<dbReference type="PANTHER" id="PTHR12751:SF18">
    <property type="entry name" value="PHOSPHATASE AND ACTIN REGULATOR 1"/>
    <property type="match status" value="1"/>
</dbReference>
<reference evidence="7" key="1">
    <citation type="journal article" date="2010" name="Nature">
        <title>The Amphimedon queenslandica genome and the evolution of animal complexity.</title>
        <authorList>
            <person name="Srivastava M."/>
            <person name="Simakov O."/>
            <person name="Chapman J."/>
            <person name="Fahey B."/>
            <person name="Gauthier M.E."/>
            <person name="Mitros T."/>
            <person name="Richards G.S."/>
            <person name="Conaco C."/>
            <person name="Dacre M."/>
            <person name="Hellsten U."/>
            <person name="Larroux C."/>
            <person name="Putnam N.H."/>
            <person name="Stanke M."/>
            <person name="Adamska M."/>
            <person name="Darling A."/>
            <person name="Degnan S.M."/>
            <person name="Oakley T.H."/>
            <person name="Plachetzki D.C."/>
            <person name="Zhai Y."/>
            <person name="Adamski M."/>
            <person name="Calcino A."/>
            <person name="Cummins S.F."/>
            <person name="Goodstein D.M."/>
            <person name="Harris C."/>
            <person name="Jackson D.J."/>
            <person name="Leys S.P."/>
            <person name="Shu S."/>
            <person name="Woodcroft B.J."/>
            <person name="Vervoort M."/>
            <person name="Kosik K.S."/>
            <person name="Manning G."/>
            <person name="Degnan B.M."/>
            <person name="Rokhsar D.S."/>
        </authorList>
    </citation>
    <scope>NUCLEOTIDE SEQUENCE [LARGE SCALE GENOMIC DNA]</scope>
</reference>
<dbReference type="PANTHER" id="PTHR12751">
    <property type="entry name" value="PHOSPHATASE AND ACTIN REGULATOR PHACTR"/>
    <property type="match status" value="1"/>
</dbReference>
<feature type="repeat" description="RPEL" evidence="4">
    <location>
        <begin position="426"/>
        <end position="451"/>
    </location>
</feature>
<dbReference type="OrthoDB" id="5563016at2759"/>
<comment type="similarity">
    <text evidence="1">Belongs to the phosphatase and actin regulator family.</text>
</comment>
<accession>A0A1X7VMT2</accession>
<feature type="compositionally biased region" description="Pro residues" evidence="5">
    <location>
        <begin position="125"/>
        <end position="140"/>
    </location>
</feature>
<evidence type="ECO:0000256" key="4">
    <source>
        <dbReference type="PROSITE-ProRule" id="PRU00401"/>
    </source>
</evidence>
<feature type="region of interest" description="Disordered" evidence="5">
    <location>
        <begin position="125"/>
        <end position="360"/>
    </location>
</feature>
<dbReference type="AlphaFoldDB" id="A0A1X7VMT2"/>
<keyword evidence="3" id="KW-0009">Actin-binding</keyword>
<dbReference type="STRING" id="400682.A0A1X7VMT2"/>
<feature type="region of interest" description="Disordered" evidence="5">
    <location>
        <begin position="365"/>
        <end position="384"/>
    </location>
</feature>
<dbReference type="Proteomes" id="UP000007879">
    <property type="component" value="Unassembled WGS sequence"/>
</dbReference>
<dbReference type="GO" id="GO:0003779">
    <property type="term" value="F:actin binding"/>
    <property type="evidence" value="ECO:0007669"/>
    <property type="project" value="UniProtKB-KW"/>
</dbReference>
<dbReference type="PROSITE" id="PS51073">
    <property type="entry name" value="RPEL"/>
    <property type="match status" value="2"/>
</dbReference>
<dbReference type="InParanoid" id="A0A1X7VMT2"/>
<feature type="compositionally biased region" description="Polar residues" evidence="5">
    <location>
        <begin position="22"/>
        <end position="35"/>
    </location>
</feature>
<dbReference type="EnsemblMetazoa" id="Aqu2.1.41377_001">
    <property type="protein sequence ID" value="Aqu2.1.41377_001"/>
    <property type="gene ID" value="Aqu2.1.41377"/>
</dbReference>
<protein>
    <recommendedName>
        <fullName evidence="8">Phosphatase and actin regulator</fullName>
    </recommendedName>
</protein>
<feature type="repeat" description="RPEL" evidence="4">
    <location>
        <begin position="388"/>
        <end position="413"/>
    </location>
</feature>